<evidence type="ECO:0000256" key="3">
    <source>
        <dbReference type="ARBA" id="ARBA00014046"/>
    </source>
</evidence>
<feature type="binding site" evidence="8">
    <location>
        <begin position="457"/>
        <end position="459"/>
    </location>
    <ligand>
        <name>FAD</name>
        <dbReference type="ChEBI" id="CHEBI:57692"/>
    </ligand>
</feature>
<dbReference type="InterPro" id="IPR002081">
    <property type="entry name" value="Cryptochrome/DNA_photolyase_1"/>
</dbReference>
<evidence type="ECO:0000256" key="2">
    <source>
        <dbReference type="ARBA" id="ARBA00013149"/>
    </source>
</evidence>
<comment type="cofactor">
    <cofactor evidence="1">
        <name>(6R)-5,10-methylene-5,6,7,8-tetrahydrofolate</name>
        <dbReference type="ChEBI" id="CHEBI:15636"/>
    </cofactor>
</comment>
<feature type="compositionally biased region" description="Basic and acidic residues" evidence="10">
    <location>
        <begin position="273"/>
        <end position="303"/>
    </location>
</feature>
<dbReference type="InterPro" id="IPR014729">
    <property type="entry name" value="Rossmann-like_a/b/a_fold"/>
</dbReference>
<dbReference type="PROSITE" id="PS00691">
    <property type="entry name" value="DNA_PHOTOLYASES_1_2"/>
    <property type="match status" value="1"/>
</dbReference>
<protein>
    <recommendedName>
        <fullName evidence="3">Deoxyribodipyrimidine photo-lyase</fullName>
        <ecNumber evidence="2">4.1.99.3</ecNumber>
    </recommendedName>
</protein>
<evidence type="ECO:0000313" key="13">
    <source>
        <dbReference type="Proteomes" id="UP000748308"/>
    </source>
</evidence>
<dbReference type="EC" id="4.1.99.3" evidence="2"/>
<dbReference type="GO" id="GO:0000719">
    <property type="term" value="P:photoreactive repair"/>
    <property type="evidence" value="ECO:0007669"/>
    <property type="project" value="UniProtKB-ARBA"/>
</dbReference>
<evidence type="ECO:0000256" key="7">
    <source>
        <dbReference type="ARBA" id="ARBA00033999"/>
    </source>
</evidence>
<feature type="binding site" evidence="8">
    <location>
        <begin position="249"/>
        <end position="253"/>
    </location>
    <ligand>
        <name>FAD</name>
        <dbReference type="ChEBI" id="CHEBI:57692"/>
    </ligand>
</feature>
<sequence length="590" mass="64940">MAKKESVRRGPAGREATVVWLRQDLRLSDHPALAWAVERGGPIIPVYIWSPEEEGPWAPGAVARAALAVILEGLERELLARGSRLVLRRGPAGEALLDLAREARAGAVCWSRRYEPAARAQEARVERILGSEGVEARGFPGTLLVEPQELRTRAGGPYKVFTPFYRELLARHDPEPPLACPRRVAPPGRWPRGLAIEELGPVAAGVPPLPGAGSLDLTEPSAQRRLRGFLERRVAAYAEERDRLDLEGTSRLSAALHFGLISPHQVWAAARSGRTERAARSARPQRSERAARSARPARSERLARSARPGRSAQFAAPEGSAARGSAGGTARERGARTAGARIGMAGRGDALSGIDAFLRQLCWREFAHHLLHHFPHTPEEPLRPEFAAFPWIADPRRERAWREGRTGYPVVDAAMAELRSTGWMHNRARLIVASFLVKDLLIPWQVGARWFWETLADADLADNTLGWQWTAGCGADAAPFFRIFNPSLQGRRFDPRGDYVRRFVPELAAIPAAHIHAPWEAPAGVLAAARVRLGRDYPRPIVDHGEARERALEALEAVDAGAGRQREAPEAPGRTPDAGRGLRRSRRRRP</sequence>
<dbReference type="GO" id="GO:0003904">
    <property type="term" value="F:deoxyribodipyrimidine photo-lyase activity"/>
    <property type="evidence" value="ECO:0007669"/>
    <property type="project" value="UniProtKB-EC"/>
</dbReference>
<dbReference type="InterPro" id="IPR006050">
    <property type="entry name" value="DNA_photolyase_N"/>
</dbReference>
<dbReference type="GO" id="GO:0071949">
    <property type="term" value="F:FAD binding"/>
    <property type="evidence" value="ECO:0007669"/>
    <property type="project" value="TreeGrafter"/>
</dbReference>
<dbReference type="PROSITE" id="PS51645">
    <property type="entry name" value="PHR_CRY_ALPHA_BETA"/>
    <property type="match status" value="1"/>
</dbReference>
<feature type="region of interest" description="Disordered" evidence="10">
    <location>
        <begin position="556"/>
        <end position="590"/>
    </location>
</feature>
<keyword evidence="6" id="KW-0157">Chromophore</keyword>
<organism evidence="12 13">
    <name type="scientific">Eiseniibacteriota bacterium</name>
    <dbReference type="NCBI Taxonomy" id="2212470"/>
    <lineage>
        <taxon>Bacteria</taxon>
        <taxon>Candidatus Eiseniibacteriota</taxon>
    </lineage>
</organism>
<feature type="compositionally biased region" description="Low complexity" evidence="10">
    <location>
        <begin position="315"/>
        <end position="324"/>
    </location>
</feature>
<reference evidence="12" key="1">
    <citation type="submission" date="2019-03" db="EMBL/GenBank/DDBJ databases">
        <title>Lake Tanganyika Metagenome-Assembled Genomes (MAGs).</title>
        <authorList>
            <person name="Tran P."/>
        </authorList>
    </citation>
    <scope>NUCLEOTIDE SEQUENCE</scope>
    <source>
        <strain evidence="12">M_DeepCast_400m_m2_100</strain>
    </source>
</reference>
<name>A0A937X892_UNCEI</name>
<dbReference type="InterPro" id="IPR018394">
    <property type="entry name" value="DNA_photolyase_1_CS_C"/>
</dbReference>
<dbReference type="GO" id="GO:0005737">
    <property type="term" value="C:cytoplasm"/>
    <property type="evidence" value="ECO:0007669"/>
    <property type="project" value="TreeGrafter"/>
</dbReference>
<feature type="binding site" evidence="8">
    <location>
        <position position="237"/>
    </location>
    <ligand>
        <name>FAD</name>
        <dbReference type="ChEBI" id="CHEBI:57692"/>
    </ligand>
</feature>
<dbReference type="SUPFAM" id="SSF52425">
    <property type="entry name" value="Cryptochrome/photolyase, N-terminal domain"/>
    <property type="match status" value="1"/>
</dbReference>
<dbReference type="SUPFAM" id="SSF48173">
    <property type="entry name" value="Cryptochrome/photolyase FAD-binding domain"/>
    <property type="match status" value="2"/>
</dbReference>
<feature type="site" description="Electron transfer via tryptophanyl radical" evidence="9">
    <location>
        <position position="467"/>
    </location>
</feature>
<feature type="site" description="Electron transfer via tryptophanyl radical" evidence="9">
    <location>
        <position position="444"/>
    </location>
</feature>
<proteinExistence type="predicted"/>
<evidence type="ECO:0000256" key="10">
    <source>
        <dbReference type="SAM" id="MobiDB-lite"/>
    </source>
</evidence>
<dbReference type="InterPro" id="IPR036134">
    <property type="entry name" value="Crypto/Photolyase_FAD-like_sf"/>
</dbReference>
<evidence type="ECO:0000256" key="4">
    <source>
        <dbReference type="ARBA" id="ARBA00022630"/>
    </source>
</evidence>
<dbReference type="GO" id="GO:0003677">
    <property type="term" value="F:DNA binding"/>
    <property type="evidence" value="ECO:0007669"/>
    <property type="project" value="TreeGrafter"/>
</dbReference>
<evidence type="ECO:0000256" key="5">
    <source>
        <dbReference type="ARBA" id="ARBA00022827"/>
    </source>
</evidence>
<evidence type="ECO:0000256" key="1">
    <source>
        <dbReference type="ARBA" id="ARBA00001932"/>
    </source>
</evidence>
<dbReference type="EMBL" id="VGIY01000133">
    <property type="protein sequence ID" value="MBM3317496.1"/>
    <property type="molecule type" value="Genomic_DNA"/>
</dbReference>
<dbReference type="GO" id="GO:0032922">
    <property type="term" value="P:circadian regulation of gene expression"/>
    <property type="evidence" value="ECO:0007669"/>
    <property type="project" value="TreeGrafter"/>
</dbReference>
<dbReference type="Gene3D" id="1.25.40.80">
    <property type="match status" value="1"/>
</dbReference>
<feature type="binding site" evidence="8">
    <location>
        <position position="357"/>
    </location>
    <ligand>
        <name>FAD</name>
        <dbReference type="ChEBI" id="CHEBI:57692"/>
    </ligand>
</feature>
<feature type="compositionally biased region" description="Basic residues" evidence="10">
    <location>
        <begin position="581"/>
        <end position="590"/>
    </location>
</feature>
<comment type="catalytic activity">
    <reaction evidence="7">
        <text>cyclobutadipyrimidine (in DNA) = 2 pyrimidine residues (in DNA).</text>
        <dbReference type="EC" id="4.1.99.3"/>
    </reaction>
</comment>
<dbReference type="PANTHER" id="PTHR11455">
    <property type="entry name" value="CRYPTOCHROME"/>
    <property type="match status" value="1"/>
</dbReference>
<feature type="region of interest" description="Disordered" evidence="10">
    <location>
        <begin position="272"/>
        <end position="335"/>
    </location>
</feature>
<feature type="domain" description="Photolyase/cryptochrome alpha/beta" evidence="11">
    <location>
        <begin position="15"/>
        <end position="144"/>
    </location>
</feature>
<dbReference type="PROSITE" id="PS00394">
    <property type="entry name" value="DNA_PHOTOLYASES_1_1"/>
    <property type="match status" value="1"/>
</dbReference>
<evidence type="ECO:0000256" key="6">
    <source>
        <dbReference type="ARBA" id="ARBA00022991"/>
    </source>
</evidence>
<dbReference type="InterPro" id="IPR005101">
    <property type="entry name" value="Cryptochr/Photolyase_FAD-bd"/>
</dbReference>
<keyword evidence="5 8" id="KW-0274">FAD</keyword>
<dbReference type="Gene3D" id="1.10.579.10">
    <property type="entry name" value="DNA Cyclobutane Dipyrimidine Photolyase, subunit A, domain 3"/>
    <property type="match status" value="1"/>
</dbReference>
<dbReference type="FunFam" id="1.10.579.10:FF:000003">
    <property type="entry name" value="Deoxyribodipyrimidine photo-lyase"/>
    <property type="match status" value="1"/>
</dbReference>
<evidence type="ECO:0000256" key="8">
    <source>
        <dbReference type="PIRSR" id="PIRSR602081-1"/>
    </source>
</evidence>
<dbReference type="AlphaFoldDB" id="A0A937X892"/>
<gene>
    <name evidence="12" type="ORF">FJY75_06545</name>
</gene>
<keyword evidence="4 8" id="KW-0285">Flavoprotein</keyword>
<dbReference type="InterPro" id="IPR036155">
    <property type="entry name" value="Crypto/Photolyase_N_sf"/>
</dbReference>
<dbReference type="Gene3D" id="3.40.50.620">
    <property type="entry name" value="HUPs"/>
    <property type="match status" value="1"/>
</dbReference>
<dbReference type="Pfam" id="PF03441">
    <property type="entry name" value="FAD_binding_7"/>
    <property type="match status" value="1"/>
</dbReference>
<feature type="site" description="Electron transfer via tryptophanyl radical" evidence="9">
    <location>
        <position position="391"/>
    </location>
</feature>
<comment type="caution">
    <text evidence="12">The sequence shown here is derived from an EMBL/GenBank/DDBJ whole genome shotgun (WGS) entry which is preliminary data.</text>
</comment>
<accession>A0A937X892</accession>
<dbReference type="GO" id="GO:0043153">
    <property type="term" value="P:entrainment of circadian clock by photoperiod"/>
    <property type="evidence" value="ECO:0007669"/>
    <property type="project" value="TreeGrafter"/>
</dbReference>
<evidence type="ECO:0000259" key="11">
    <source>
        <dbReference type="PROSITE" id="PS51645"/>
    </source>
</evidence>
<dbReference type="Proteomes" id="UP000748308">
    <property type="component" value="Unassembled WGS sequence"/>
</dbReference>
<comment type="cofactor">
    <cofactor evidence="8">
        <name>FAD</name>
        <dbReference type="ChEBI" id="CHEBI:57692"/>
    </cofactor>
    <text evidence="8">Binds 1 FAD per subunit.</text>
</comment>
<evidence type="ECO:0000256" key="9">
    <source>
        <dbReference type="PIRSR" id="PIRSR602081-2"/>
    </source>
</evidence>
<evidence type="ECO:0000313" key="12">
    <source>
        <dbReference type="EMBL" id="MBM3317496.1"/>
    </source>
</evidence>
<dbReference type="Pfam" id="PF00875">
    <property type="entry name" value="DNA_photolyase"/>
    <property type="match status" value="1"/>
</dbReference>
<dbReference type="PANTHER" id="PTHR11455:SF18">
    <property type="entry name" value="SI:CH1073-390K14.1"/>
    <property type="match status" value="1"/>
</dbReference>